<name>A0A026WGZ5_OOCBI</name>
<accession>A0A026WGZ5</accession>
<dbReference type="AlphaFoldDB" id="A0A026WGZ5"/>
<organism evidence="1 2">
    <name type="scientific">Ooceraea biroi</name>
    <name type="common">Clonal raider ant</name>
    <name type="synonym">Cerapachys biroi</name>
    <dbReference type="NCBI Taxonomy" id="2015173"/>
    <lineage>
        <taxon>Eukaryota</taxon>
        <taxon>Metazoa</taxon>
        <taxon>Ecdysozoa</taxon>
        <taxon>Arthropoda</taxon>
        <taxon>Hexapoda</taxon>
        <taxon>Insecta</taxon>
        <taxon>Pterygota</taxon>
        <taxon>Neoptera</taxon>
        <taxon>Endopterygota</taxon>
        <taxon>Hymenoptera</taxon>
        <taxon>Apocrita</taxon>
        <taxon>Aculeata</taxon>
        <taxon>Formicoidea</taxon>
        <taxon>Formicidae</taxon>
        <taxon>Dorylinae</taxon>
        <taxon>Ooceraea</taxon>
    </lineage>
</organism>
<evidence type="ECO:0000313" key="1">
    <source>
        <dbReference type="EMBL" id="EZA55305.1"/>
    </source>
</evidence>
<reference evidence="1 2" key="1">
    <citation type="journal article" date="2014" name="Curr. Biol.">
        <title>The genome of the clonal raider ant Cerapachys biroi.</title>
        <authorList>
            <person name="Oxley P.R."/>
            <person name="Ji L."/>
            <person name="Fetter-Pruneda I."/>
            <person name="McKenzie S.K."/>
            <person name="Li C."/>
            <person name="Hu H."/>
            <person name="Zhang G."/>
            <person name="Kronauer D.J."/>
        </authorList>
    </citation>
    <scope>NUCLEOTIDE SEQUENCE [LARGE SCALE GENOMIC DNA]</scope>
</reference>
<sequence length="74" mass="8716">MWYDRHIPIEHAEVYLDTLGFWFAKWNPIQRGTRFQLGHFLLPPVQCLDKEHAIARNCLSAMRCSYNPLTVQNG</sequence>
<dbReference type="Proteomes" id="UP000053097">
    <property type="component" value="Unassembled WGS sequence"/>
</dbReference>
<dbReference type="EMBL" id="KK107213">
    <property type="protein sequence ID" value="EZA55305.1"/>
    <property type="molecule type" value="Genomic_DNA"/>
</dbReference>
<gene>
    <name evidence="1" type="ORF">X777_04859</name>
</gene>
<keyword evidence="2" id="KW-1185">Reference proteome</keyword>
<feature type="non-terminal residue" evidence="1">
    <location>
        <position position="74"/>
    </location>
</feature>
<proteinExistence type="predicted"/>
<evidence type="ECO:0000313" key="2">
    <source>
        <dbReference type="Proteomes" id="UP000053097"/>
    </source>
</evidence>
<protein>
    <submittedName>
        <fullName evidence="1">Uncharacterized protein</fullName>
    </submittedName>
</protein>